<dbReference type="EMBL" id="RKRA01000001">
    <property type="protein sequence ID" value="RPF26671.1"/>
    <property type="molecule type" value="Genomic_DNA"/>
</dbReference>
<dbReference type="RefSeq" id="WP_170175226.1">
    <property type="nucleotide sequence ID" value="NZ_RKRA01000001.1"/>
</dbReference>
<dbReference type="InterPro" id="IPR002645">
    <property type="entry name" value="STAS_dom"/>
</dbReference>
<dbReference type="PROSITE" id="PS50801">
    <property type="entry name" value="STAS"/>
    <property type="match status" value="1"/>
</dbReference>
<accession>A0A3N5A4F4</accession>
<evidence type="ECO:0000313" key="3">
    <source>
        <dbReference type="Proteomes" id="UP000280726"/>
    </source>
</evidence>
<name>A0A3N5A4F4_9MICO</name>
<comment type="caution">
    <text evidence="2">The sequence shown here is derived from an EMBL/GenBank/DDBJ whole genome shotgun (WGS) entry which is preliminary data.</text>
</comment>
<evidence type="ECO:0000259" key="1">
    <source>
        <dbReference type="PROSITE" id="PS50801"/>
    </source>
</evidence>
<proteinExistence type="predicted"/>
<organism evidence="2 3">
    <name type="scientific">Georgenia muralis</name>
    <dbReference type="NCBI Taxonomy" id="154117"/>
    <lineage>
        <taxon>Bacteria</taxon>
        <taxon>Bacillati</taxon>
        <taxon>Actinomycetota</taxon>
        <taxon>Actinomycetes</taxon>
        <taxon>Micrococcales</taxon>
        <taxon>Bogoriellaceae</taxon>
        <taxon>Georgenia</taxon>
    </lineage>
</organism>
<dbReference type="InterPro" id="IPR036513">
    <property type="entry name" value="STAS_dom_sf"/>
</dbReference>
<dbReference type="Proteomes" id="UP000280726">
    <property type="component" value="Unassembled WGS sequence"/>
</dbReference>
<protein>
    <submittedName>
        <fullName evidence="2">STAS domain-containing protein</fullName>
    </submittedName>
</protein>
<dbReference type="Pfam" id="PF13466">
    <property type="entry name" value="STAS_2"/>
    <property type="match status" value="1"/>
</dbReference>
<reference evidence="2 3" key="1">
    <citation type="submission" date="2018-11" db="EMBL/GenBank/DDBJ databases">
        <title>Sequencing the genomes of 1000 actinobacteria strains.</title>
        <authorList>
            <person name="Klenk H.-P."/>
        </authorList>
    </citation>
    <scope>NUCLEOTIDE SEQUENCE [LARGE SCALE GENOMIC DNA]</scope>
    <source>
        <strain evidence="2 3">DSM 14418</strain>
    </source>
</reference>
<keyword evidence="3" id="KW-1185">Reference proteome</keyword>
<dbReference type="AlphaFoldDB" id="A0A3N5A4F4"/>
<dbReference type="SUPFAM" id="SSF52091">
    <property type="entry name" value="SpoIIaa-like"/>
    <property type="match status" value="1"/>
</dbReference>
<evidence type="ECO:0000313" key="2">
    <source>
        <dbReference type="EMBL" id="RPF26671.1"/>
    </source>
</evidence>
<sequence>MTDLVERPLVGSVELHPGAGRTTVVLRGVVDVSLTEQLAAAVAGAADTGVPVVVDASAATTIDTAVAASLAWLAVSCPRPVRLVGATDTVRTVLDSTGVAELLEG</sequence>
<dbReference type="InterPro" id="IPR058548">
    <property type="entry name" value="MlaB-like_STAS"/>
</dbReference>
<gene>
    <name evidence="2" type="ORF">EDD32_1119</name>
</gene>
<dbReference type="Gene3D" id="3.30.750.24">
    <property type="entry name" value="STAS domain"/>
    <property type="match status" value="1"/>
</dbReference>
<feature type="domain" description="STAS" evidence="1">
    <location>
        <begin position="11"/>
        <end position="105"/>
    </location>
</feature>